<dbReference type="EMBL" id="OZ004257">
    <property type="protein sequence ID" value="CAK7908223.1"/>
    <property type="molecule type" value="Genomic_DNA"/>
</dbReference>
<comment type="subcellular location">
    <subcellularLocation>
        <location evidence="3">Cytoplasm</location>
        <location evidence="3">Perinuclear region</location>
    </subcellularLocation>
    <subcellularLocation>
        <location evidence="2">Endoplasmic reticulum membrane</location>
        <topology evidence="2">Peripheral membrane protein</topology>
        <orientation evidence="2">Cytoplasmic side</orientation>
    </subcellularLocation>
    <subcellularLocation>
        <location evidence="1">Nucleus membrane</location>
        <topology evidence="1">Peripheral membrane protein</topology>
        <orientation evidence="1">Cytoplasmic side</orientation>
    </subcellularLocation>
</comment>
<keyword evidence="13" id="KW-1185">Reference proteome</keyword>
<feature type="domain" description="MPN" evidence="11">
    <location>
        <begin position="246"/>
        <end position="383"/>
    </location>
</feature>
<dbReference type="InterPro" id="IPR007716">
    <property type="entry name" value="NPL4_Zn-bd_put"/>
</dbReference>
<organism evidence="12 13">
    <name type="scientific">[Candida] anglica</name>
    <dbReference type="NCBI Taxonomy" id="148631"/>
    <lineage>
        <taxon>Eukaryota</taxon>
        <taxon>Fungi</taxon>
        <taxon>Dikarya</taxon>
        <taxon>Ascomycota</taxon>
        <taxon>Saccharomycotina</taxon>
        <taxon>Pichiomycetes</taxon>
        <taxon>Debaryomycetaceae</taxon>
        <taxon>Kurtzmaniella</taxon>
    </lineage>
</organism>
<dbReference type="PIRSF" id="PIRSF010052">
    <property type="entry name" value="Polyub_prc_Npl4"/>
    <property type="match status" value="1"/>
</dbReference>
<evidence type="ECO:0000313" key="12">
    <source>
        <dbReference type="EMBL" id="CAK7908223.1"/>
    </source>
</evidence>
<feature type="compositionally biased region" description="Low complexity" evidence="10">
    <location>
        <begin position="89"/>
        <end position="100"/>
    </location>
</feature>
<evidence type="ECO:0000259" key="11">
    <source>
        <dbReference type="PROSITE" id="PS50249"/>
    </source>
</evidence>
<dbReference type="Proteomes" id="UP001497600">
    <property type="component" value="Chromosome E"/>
</dbReference>
<gene>
    <name evidence="12" type="primary">NPL4</name>
    <name evidence="12" type="ORF">CAAN4_E09296</name>
</gene>
<evidence type="ECO:0000256" key="10">
    <source>
        <dbReference type="SAM" id="MobiDB-lite"/>
    </source>
</evidence>
<dbReference type="Pfam" id="PF05020">
    <property type="entry name" value="zf-NPL4"/>
    <property type="match status" value="1"/>
</dbReference>
<comment type="similarity">
    <text evidence="4">Belongs to the NPL4 family.</text>
</comment>
<keyword evidence="7" id="KW-0256">Endoplasmic reticulum</keyword>
<dbReference type="InterPro" id="IPR007717">
    <property type="entry name" value="NPL4_C"/>
</dbReference>
<name>A0ABP0EHA1_9ASCO</name>
<keyword evidence="6" id="KW-0509">mRNA transport</keyword>
<evidence type="ECO:0000256" key="8">
    <source>
        <dbReference type="ARBA" id="ARBA00022927"/>
    </source>
</evidence>
<dbReference type="InterPro" id="IPR037518">
    <property type="entry name" value="MPN"/>
</dbReference>
<evidence type="ECO:0000256" key="1">
    <source>
        <dbReference type="ARBA" id="ARBA00004335"/>
    </source>
</evidence>
<keyword evidence="6" id="KW-0813">Transport</keyword>
<evidence type="ECO:0000256" key="3">
    <source>
        <dbReference type="ARBA" id="ARBA00004556"/>
    </source>
</evidence>
<feature type="region of interest" description="Disordered" evidence="10">
    <location>
        <begin position="80"/>
        <end position="102"/>
    </location>
</feature>
<dbReference type="Gene3D" id="3.10.20.90">
    <property type="entry name" value="Phosphatidylinositol 3-kinase Catalytic Subunit, Chain A, domain 1"/>
    <property type="match status" value="1"/>
</dbReference>
<keyword evidence="8" id="KW-0653">Protein transport</keyword>
<reference evidence="12 13" key="1">
    <citation type="submission" date="2024-01" db="EMBL/GenBank/DDBJ databases">
        <authorList>
            <consortium name="Genoscope - CEA"/>
            <person name="William W."/>
        </authorList>
    </citation>
    <scope>NUCLEOTIDE SEQUENCE [LARGE SCALE GENOMIC DNA]</scope>
    <source>
        <strain evidence="12 13">29B2s-10</strain>
    </source>
</reference>
<dbReference type="PANTHER" id="PTHR12710">
    <property type="entry name" value="NUCLEAR PROTEIN LOCALIZATION 4"/>
    <property type="match status" value="1"/>
</dbReference>
<accession>A0ABP0EHA1</accession>
<sequence length="576" mass="63937">MILRFRSKQGMFRISVDPSQDFAVVVEELLGKIGCKDAGEVLLSEQPTSGGASRTAQSLIGQRVDQLGLKNGDMLFVTVNSSEGSNPATTTTTLNNTSNNQPIVGGTVSGSISIKGTIPSLNTTTTSRKPVQQLPVDTLLDGKDGRIKRSRSYMCRHGDKGMCEYCSPLPPWDKGYREEHGFKHKSFHAHVAELNEQKNNKHNATSYMAPLEEPDYVTTIDPRTGVRTGPTVVTLQQQQFRMVDHVELADSQIMNQFIDVWRQTGVQRFGYMYGRYEEYPEVPLGVKAVVEAIYEPPQAGEVDGLTLLEWTNEKAVDQVAEALGLMRVGIIFTDLTDSGMKNGTVLCKRHKDTYFLSCLEIMMAGRNQLSHKNATVHSASGEYSSKFVTCVISGGIHGEIEPRSYQVSVAGEALVRADIITGTTQPSILHINDSAPGRIVPDVFYSKINEYGLEVKTNAKPSFPVEFLLVSLSDSFPKEPKPQFNSNFTIENRDFMGELQELKAAYRFLNSDVVGDGSQLVDFHFLVYLLTKLDILGDSEAQLLLTFARDRQYEDYLRLVESPGWMTLVTILEQST</sequence>
<dbReference type="InterPro" id="IPR016563">
    <property type="entry name" value="Npl4"/>
</dbReference>
<evidence type="ECO:0000256" key="4">
    <source>
        <dbReference type="ARBA" id="ARBA00011025"/>
    </source>
</evidence>
<evidence type="ECO:0000313" key="13">
    <source>
        <dbReference type="Proteomes" id="UP001497600"/>
    </source>
</evidence>
<protein>
    <recommendedName>
        <fullName evidence="5">Nuclear protein localization protein 4</fullName>
    </recommendedName>
</protein>
<evidence type="ECO:0000256" key="2">
    <source>
        <dbReference type="ARBA" id="ARBA00004397"/>
    </source>
</evidence>
<dbReference type="CDD" id="cd08061">
    <property type="entry name" value="MPN_NPL4"/>
    <property type="match status" value="1"/>
</dbReference>
<evidence type="ECO:0000256" key="9">
    <source>
        <dbReference type="ARBA" id="ARBA00023010"/>
    </source>
</evidence>
<evidence type="ECO:0000256" key="5">
    <source>
        <dbReference type="ARBA" id="ARBA00019709"/>
    </source>
</evidence>
<dbReference type="PANTHER" id="PTHR12710:SF0">
    <property type="entry name" value="NUCLEAR PROTEIN LOCALIZATION PROTEIN 4 HOMOLOG"/>
    <property type="match status" value="1"/>
</dbReference>
<dbReference type="Pfam" id="PF05021">
    <property type="entry name" value="NPL4"/>
    <property type="match status" value="1"/>
</dbReference>
<evidence type="ECO:0000256" key="7">
    <source>
        <dbReference type="ARBA" id="ARBA00022824"/>
    </source>
</evidence>
<dbReference type="PROSITE" id="PS50249">
    <property type="entry name" value="MPN"/>
    <property type="match status" value="1"/>
</dbReference>
<keyword evidence="9" id="KW-0811">Translocation</keyword>
<proteinExistence type="inferred from homology"/>
<evidence type="ECO:0000256" key="6">
    <source>
        <dbReference type="ARBA" id="ARBA00022816"/>
    </source>
</evidence>